<dbReference type="GO" id="GO:0016887">
    <property type="term" value="F:ATP hydrolysis activity"/>
    <property type="evidence" value="ECO:0007669"/>
    <property type="project" value="InterPro"/>
</dbReference>
<dbReference type="NCBIfam" id="TIGR01512">
    <property type="entry name" value="ATPase-IB2_Cd"/>
    <property type="match status" value="1"/>
</dbReference>
<dbReference type="NCBIfam" id="TIGR01494">
    <property type="entry name" value="ATPase_P-type"/>
    <property type="match status" value="1"/>
</dbReference>
<feature type="transmembrane region" description="Helical" evidence="17">
    <location>
        <begin position="276"/>
        <end position="296"/>
    </location>
</feature>
<keyword evidence="12" id="KW-1278">Translocase</keyword>
<dbReference type="Gene3D" id="3.40.1110.10">
    <property type="entry name" value="Calcium-transporting ATPase, cytoplasmic domain N"/>
    <property type="match status" value="1"/>
</dbReference>
<feature type="transmembrane region" description="Helical" evidence="17">
    <location>
        <begin position="52"/>
        <end position="70"/>
    </location>
</feature>
<dbReference type="NCBIfam" id="TIGR01525">
    <property type="entry name" value="ATPase-IB_hvy"/>
    <property type="match status" value="1"/>
</dbReference>
<keyword evidence="9" id="KW-0862">Zinc</keyword>
<evidence type="ECO:0000256" key="13">
    <source>
        <dbReference type="ARBA" id="ARBA00022989"/>
    </source>
</evidence>
<dbReference type="SUPFAM" id="SSF81665">
    <property type="entry name" value="Calcium ATPase, transmembrane domain M"/>
    <property type="match status" value="1"/>
</dbReference>
<evidence type="ECO:0000256" key="12">
    <source>
        <dbReference type="ARBA" id="ARBA00022967"/>
    </source>
</evidence>
<evidence type="ECO:0000256" key="6">
    <source>
        <dbReference type="ARBA" id="ARBA00022692"/>
    </source>
</evidence>
<keyword evidence="4" id="KW-0104">Cadmium</keyword>
<dbReference type="GO" id="GO:0005524">
    <property type="term" value="F:ATP binding"/>
    <property type="evidence" value="ECO:0007669"/>
    <property type="project" value="UniProtKB-UniRule"/>
</dbReference>
<comment type="subcellular location">
    <subcellularLocation>
        <location evidence="1">Cell membrane</location>
        <topology evidence="1">Multi-pass membrane protein</topology>
    </subcellularLocation>
</comment>
<dbReference type="PRINTS" id="PR00119">
    <property type="entry name" value="CATATPASE"/>
</dbReference>
<evidence type="ECO:0000256" key="9">
    <source>
        <dbReference type="ARBA" id="ARBA00022833"/>
    </source>
</evidence>
<dbReference type="Proteomes" id="UP000529861">
    <property type="component" value="Unassembled WGS sequence"/>
</dbReference>
<dbReference type="SUPFAM" id="SSF56784">
    <property type="entry name" value="HAD-like"/>
    <property type="match status" value="1"/>
</dbReference>
<dbReference type="EMBL" id="JABEQB010000015">
    <property type="protein sequence ID" value="NNG66896.1"/>
    <property type="molecule type" value="Genomic_DNA"/>
</dbReference>
<dbReference type="GO" id="GO:0005886">
    <property type="term" value="C:plasma membrane"/>
    <property type="evidence" value="ECO:0007669"/>
    <property type="project" value="UniProtKB-SubCell"/>
</dbReference>
<comment type="similarity">
    <text evidence="2 17">Belongs to the cation transport ATPase (P-type) (TC 3.A.3) family. Type IB subfamily.</text>
</comment>
<dbReference type="InterPro" id="IPR023298">
    <property type="entry name" value="ATPase_P-typ_TM_dom_sf"/>
</dbReference>
<evidence type="ECO:0000256" key="15">
    <source>
        <dbReference type="ARBA" id="ARBA00047308"/>
    </source>
</evidence>
<dbReference type="InterPro" id="IPR023214">
    <property type="entry name" value="HAD_sf"/>
</dbReference>
<dbReference type="Gene3D" id="3.40.50.1000">
    <property type="entry name" value="HAD superfamily/HAD-like"/>
    <property type="match status" value="1"/>
</dbReference>
<dbReference type="RefSeq" id="WP_170270906.1">
    <property type="nucleotide sequence ID" value="NZ_JABEQB010000015.1"/>
</dbReference>
<evidence type="ECO:0000256" key="1">
    <source>
        <dbReference type="ARBA" id="ARBA00004651"/>
    </source>
</evidence>
<dbReference type="GO" id="GO:0016463">
    <property type="term" value="F:P-type zinc transporter activity"/>
    <property type="evidence" value="ECO:0007669"/>
    <property type="project" value="UniProtKB-EC"/>
</dbReference>
<dbReference type="InterPro" id="IPR059000">
    <property type="entry name" value="ATPase_P-type_domA"/>
</dbReference>
<evidence type="ECO:0000256" key="17">
    <source>
        <dbReference type="RuleBase" id="RU362081"/>
    </source>
</evidence>
<comment type="caution">
    <text evidence="19">The sequence shown here is derived from an EMBL/GenBank/DDBJ whole genome shotgun (WGS) entry which is preliminary data.</text>
</comment>
<protein>
    <submittedName>
        <fullName evidence="19">Cadmium-translocating P-type ATPase</fullName>
    </submittedName>
</protein>
<accession>A0A7Y2PMQ8</accession>
<evidence type="ECO:0000256" key="2">
    <source>
        <dbReference type="ARBA" id="ARBA00006024"/>
    </source>
</evidence>
<dbReference type="Pfam" id="PF00702">
    <property type="entry name" value="Hydrolase"/>
    <property type="match status" value="1"/>
</dbReference>
<keyword evidence="8 17" id="KW-0547">Nucleotide-binding</keyword>
<comment type="catalytic activity">
    <reaction evidence="15">
        <text>Zn(2+)(in) + ATP + H2O = Zn(2+)(out) + ADP + phosphate + H(+)</text>
        <dbReference type="Rhea" id="RHEA:20621"/>
        <dbReference type="ChEBI" id="CHEBI:15377"/>
        <dbReference type="ChEBI" id="CHEBI:15378"/>
        <dbReference type="ChEBI" id="CHEBI:29105"/>
        <dbReference type="ChEBI" id="CHEBI:30616"/>
        <dbReference type="ChEBI" id="CHEBI:43474"/>
        <dbReference type="ChEBI" id="CHEBI:456216"/>
        <dbReference type="EC" id="7.2.2.12"/>
    </reaction>
</comment>
<keyword evidence="5" id="KW-0597">Phosphoprotein</keyword>
<evidence type="ECO:0000256" key="14">
    <source>
        <dbReference type="ARBA" id="ARBA00023136"/>
    </source>
</evidence>
<evidence type="ECO:0000256" key="10">
    <source>
        <dbReference type="ARBA" id="ARBA00022840"/>
    </source>
</evidence>
<evidence type="ECO:0000259" key="18">
    <source>
        <dbReference type="Pfam" id="PF00122"/>
    </source>
</evidence>
<dbReference type="SUPFAM" id="SSF81653">
    <property type="entry name" value="Calcium ATPase, transduction domain A"/>
    <property type="match status" value="1"/>
</dbReference>
<sequence>MQNNKRAFVLERFGCGSCALDAKGSTLNANCDSDSCKLSFENDDSNKVYSRIIQYGISAILFAIALLFNLLGYIKFTLFFISYIIAGGDVVLKATKNILKGQIFDEYFLMSIATIGAFAIGEYPESVAVMLFYQIGELLQDIAVDHSKRSIKELMNIRPDYANLKIGYEIKRVSPQEVRPGDVIIVKPGEKIPLDGKVIEGESMVDTSALTGESVLREVYKGADVLSGFINKNGLLTIEVTREFAESTVSKILGLIEEASSKKAPTEKFMTKFAKYYTPIVVFLALIIAVIPPLIMPAATFKEFIYRALIFLVISCPCALVLSIPLSFFAGIGAASKNGILVKGSNYLEALSDVETVVFDKTGTLTKGVFKVTKIKSVNGMSRDALLEYAAYAESFSNHPIAESILKAYGKEVDRSKIKKYEEISGNGVRANIEGKEVLVGNAKLMKMENIDCVTGDSTGTIIHVAIDNKYCGYILISDEVKEDSSKAIESLKKMGIKRIVMLTGDNKAVSDKIGASLGIDEVYSQLLPNEKVGVLEKLYADNKKGKLIFVGDGINDAPVLARSDVGVAMGGIGSDAAIEAADVVLMTDEPSKLVTAIKISKRTKLIVWENILLALGVKIVVLALGALGVATMWEAVFADVGVALLAVLNSLRLLNKK</sequence>
<dbReference type="CDD" id="cd07548">
    <property type="entry name" value="P-type_ATPase-Cd_Zn_Co_like"/>
    <property type="match status" value="1"/>
</dbReference>
<evidence type="ECO:0000256" key="4">
    <source>
        <dbReference type="ARBA" id="ARBA00022539"/>
    </source>
</evidence>
<feature type="transmembrane region" description="Helical" evidence="17">
    <location>
        <begin position="608"/>
        <end position="630"/>
    </location>
</feature>
<evidence type="ECO:0000256" key="3">
    <source>
        <dbReference type="ARBA" id="ARBA00022475"/>
    </source>
</evidence>
<keyword evidence="6 17" id="KW-0812">Transmembrane</keyword>
<evidence type="ECO:0000256" key="8">
    <source>
        <dbReference type="ARBA" id="ARBA00022741"/>
    </source>
</evidence>
<dbReference type="SFLD" id="SFLDS00003">
    <property type="entry name" value="Haloacid_Dehalogenase"/>
    <property type="match status" value="1"/>
</dbReference>
<dbReference type="InterPro" id="IPR036412">
    <property type="entry name" value="HAD-like_sf"/>
</dbReference>
<reference evidence="19 20" key="1">
    <citation type="submission" date="2020-04" db="EMBL/GenBank/DDBJ databases">
        <title>Draft genome sequence of Caldanaerobacter sunterraneus. strain 1523vc isolated from Griffin hot spring, Kamchatka, Russia.</title>
        <authorList>
            <person name="Toshchakov S.V."/>
            <person name="Podosokorskaya O.A."/>
            <person name="Kublanov I.V."/>
            <person name="Korzhenkov A."/>
            <person name="Patrushev M.V."/>
        </authorList>
    </citation>
    <scope>NUCLEOTIDE SEQUENCE [LARGE SCALE GENOMIC DNA]</scope>
    <source>
        <strain evidence="19 20">1523vc</strain>
    </source>
</reference>
<evidence type="ECO:0000256" key="7">
    <source>
        <dbReference type="ARBA" id="ARBA00022723"/>
    </source>
</evidence>
<dbReference type="SFLD" id="SFLDF00027">
    <property type="entry name" value="p-type_atpase"/>
    <property type="match status" value="1"/>
</dbReference>
<dbReference type="InterPro" id="IPR051014">
    <property type="entry name" value="Cation_Transport_ATPase_IB"/>
</dbReference>
<dbReference type="Gene3D" id="2.70.150.10">
    <property type="entry name" value="Calcium-transporting ATPase, cytoplasmic transduction domain A"/>
    <property type="match status" value="1"/>
</dbReference>
<evidence type="ECO:0000256" key="5">
    <source>
        <dbReference type="ARBA" id="ARBA00022553"/>
    </source>
</evidence>
<evidence type="ECO:0000313" key="19">
    <source>
        <dbReference type="EMBL" id="NNG66896.1"/>
    </source>
</evidence>
<evidence type="ECO:0000256" key="11">
    <source>
        <dbReference type="ARBA" id="ARBA00022842"/>
    </source>
</evidence>
<name>A0A7Y2PMQ8_9THEO</name>
<comment type="catalytic activity">
    <reaction evidence="16">
        <text>Cd(2+)(in) + ATP + H2O = Cd(2+)(out) + ADP + phosphate + H(+)</text>
        <dbReference type="Rhea" id="RHEA:12132"/>
        <dbReference type="ChEBI" id="CHEBI:15377"/>
        <dbReference type="ChEBI" id="CHEBI:15378"/>
        <dbReference type="ChEBI" id="CHEBI:30616"/>
        <dbReference type="ChEBI" id="CHEBI:43474"/>
        <dbReference type="ChEBI" id="CHEBI:48775"/>
        <dbReference type="ChEBI" id="CHEBI:456216"/>
        <dbReference type="EC" id="7.2.2.21"/>
    </reaction>
</comment>
<evidence type="ECO:0000256" key="16">
    <source>
        <dbReference type="ARBA" id="ARBA00049338"/>
    </source>
</evidence>
<dbReference type="InterPro" id="IPR001757">
    <property type="entry name" value="P_typ_ATPase"/>
</dbReference>
<proteinExistence type="inferred from homology"/>
<dbReference type="AlphaFoldDB" id="A0A7Y2PMQ8"/>
<keyword evidence="14 17" id="KW-0472">Membrane</keyword>
<feature type="domain" description="P-type ATPase A" evidence="18">
    <location>
        <begin position="159"/>
        <end position="257"/>
    </location>
</feature>
<keyword evidence="11" id="KW-0460">Magnesium</keyword>
<feature type="transmembrane region" description="Helical" evidence="17">
    <location>
        <begin position="636"/>
        <end position="655"/>
    </location>
</feature>
<keyword evidence="10 17" id="KW-0067">ATP-binding</keyword>
<dbReference type="PRINTS" id="PR00120">
    <property type="entry name" value="HATPASE"/>
</dbReference>
<dbReference type="PANTHER" id="PTHR48085">
    <property type="entry name" value="CADMIUM/ZINC-TRANSPORTING ATPASE HMA2-RELATED"/>
    <property type="match status" value="1"/>
</dbReference>
<dbReference type="InterPro" id="IPR008250">
    <property type="entry name" value="ATPase_P-typ_transduc_dom_A_sf"/>
</dbReference>
<feature type="transmembrane region" description="Helical" evidence="17">
    <location>
        <begin position="308"/>
        <end position="335"/>
    </location>
</feature>
<dbReference type="SFLD" id="SFLDG00002">
    <property type="entry name" value="C1.7:_P-type_atpase_like"/>
    <property type="match status" value="1"/>
</dbReference>
<dbReference type="InterPro" id="IPR023299">
    <property type="entry name" value="ATPase_P-typ_cyto_dom_N"/>
</dbReference>
<keyword evidence="7 17" id="KW-0479">Metal-binding</keyword>
<dbReference type="InterPro" id="IPR018303">
    <property type="entry name" value="ATPase_P-typ_P_site"/>
</dbReference>
<organism evidence="19 20">
    <name type="scientific">Caldanaerobacter subterraneus</name>
    <dbReference type="NCBI Taxonomy" id="911092"/>
    <lineage>
        <taxon>Bacteria</taxon>
        <taxon>Bacillati</taxon>
        <taxon>Bacillota</taxon>
        <taxon>Clostridia</taxon>
        <taxon>Thermoanaerobacterales</taxon>
        <taxon>Thermoanaerobacteraceae</taxon>
        <taxon>Caldanaerobacter</taxon>
    </lineage>
</organism>
<dbReference type="GO" id="GO:0008551">
    <property type="term" value="F:P-type cadmium transporter activity"/>
    <property type="evidence" value="ECO:0007669"/>
    <property type="project" value="UniProtKB-EC"/>
</dbReference>
<gene>
    <name evidence="19" type="primary">cadA</name>
    <name evidence="19" type="ORF">HKI81_06535</name>
</gene>
<dbReference type="GO" id="GO:0046872">
    <property type="term" value="F:metal ion binding"/>
    <property type="evidence" value="ECO:0007669"/>
    <property type="project" value="UniProtKB-KW"/>
</dbReference>
<dbReference type="Pfam" id="PF00122">
    <property type="entry name" value="E1-E2_ATPase"/>
    <property type="match status" value="1"/>
</dbReference>
<keyword evidence="3 17" id="KW-1003">Cell membrane</keyword>
<dbReference type="InterPro" id="IPR044492">
    <property type="entry name" value="P_typ_ATPase_HD_dom"/>
</dbReference>
<dbReference type="FunFam" id="2.70.150.10:FF:000002">
    <property type="entry name" value="Copper-transporting ATPase 1, putative"/>
    <property type="match status" value="1"/>
</dbReference>
<dbReference type="PROSITE" id="PS00154">
    <property type="entry name" value="ATPASE_E1_E2"/>
    <property type="match status" value="1"/>
</dbReference>
<keyword evidence="13 17" id="KW-1133">Transmembrane helix</keyword>
<dbReference type="InterPro" id="IPR027256">
    <property type="entry name" value="P-typ_ATPase_IB"/>
</dbReference>
<dbReference type="PANTHER" id="PTHR48085:SF5">
    <property type="entry name" value="CADMIUM_ZINC-TRANSPORTING ATPASE HMA4-RELATED"/>
    <property type="match status" value="1"/>
</dbReference>
<dbReference type="FunFam" id="3.40.1110.10:FF:000066">
    <property type="entry name" value="Cadmium-translocating P-type ATPase"/>
    <property type="match status" value="1"/>
</dbReference>
<evidence type="ECO:0000313" key="20">
    <source>
        <dbReference type="Proteomes" id="UP000529861"/>
    </source>
</evidence>